<evidence type="ECO:0000313" key="1">
    <source>
        <dbReference type="EMBL" id="GFM94179.1"/>
    </source>
</evidence>
<dbReference type="GeneID" id="45545135"/>
<keyword evidence="2" id="KW-1185">Reference proteome</keyword>
<organism evidence="1 2">
    <name type="scientific">Pseudomonas cichorii</name>
    <dbReference type="NCBI Taxonomy" id="36746"/>
    <lineage>
        <taxon>Bacteria</taxon>
        <taxon>Pseudomonadati</taxon>
        <taxon>Pseudomonadota</taxon>
        <taxon>Gammaproteobacteria</taxon>
        <taxon>Pseudomonadales</taxon>
        <taxon>Pseudomonadaceae</taxon>
        <taxon>Pseudomonas</taxon>
    </lineage>
</organism>
<evidence type="ECO:0000313" key="2">
    <source>
        <dbReference type="Proteomes" id="UP000614982"/>
    </source>
</evidence>
<gene>
    <name evidence="1" type="ORF">PSCICP_41510</name>
</gene>
<dbReference type="RefSeq" id="WP_025258564.1">
    <property type="nucleotide sequence ID" value="NZ_BLVV01000021.1"/>
</dbReference>
<accession>A0ABQ1DTD1</accession>
<sequence length="133" mass="14588">MSNAKKARTQNALPALTDAQLNELADKLVDRMADDLAERVFLKMAERQGAAHQQQVAAEQSQAMQAAEFDKSLAQVYARYPFLNDASAEANFEAIRETLDLTKALEDSGISVADAVWQAATKVGPKYETHPVH</sequence>
<dbReference type="EMBL" id="BLWA01000014">
    <property type="protein sequence ID" value="GFM94179.1"/>
    <property type="molecule type" value="Genomic_DNA"/>
</dbReference>
<protein>
    <submittedName>
        <fullName evidence="1">Uncharacterized protein</fullName>
    </submittedName>
</protein>
<proteinExistence type="predicted"/>
<comment type="caution">
    <text evidence="1">The sequence shown here is derived from an EMBL/GenBank/DDBJ whole genome shotgun (WGS) entry which is preliminary data.</text>
</comment>
<dbReference type="Proteomes" id="UP000614982">
    <property type="component" value="Unassembled WGS sequence"/>
</dbReference>
<name>A0ABQ1DTD1_PSECI</name>
<reference evidence="1 2" key="1">
    <citation type="submission" date="2020-05" db="EMBL/GenBank/DDBJ databases">
        <title>Genetic diversity of Pseudomonas cichorii.</title>
        <authorList>
            <person name="Tani S."/>
            <person name="Yagi H."/>
            <person name="Hashimoto S."/>
            <person name="Iiyama K."/>
            <person name="Furuya N."/>
        </authorList>
    </citation>
    <scope>NUCLEOTIDE SEQUENCE [LARGE SCALE GENOMIC DNA]</scope>
    <source>
        <strain evidence="1 2">LMG 2162</strain>
    </source>
</reference>